<evidence type="ECO:0000313" key="2">
    <source>
        <dbReference type="Proteomes" id="UP001144612"/>
    </source>
</evidence>
<dbReference type="RefSeq" id="WP_268060283.1">
    <property type="nucleotide sequence ID" value="NZ_JAPQFJ010000003.1"/>
</dbReference>
<accession>A0ABT4D6F1</accession>
<organism evidence="1 2">
    <name type="scientific">Clostridium brassicae</name>
    <dbReference type="NCBI Taxonomy" id="2999072"/>
    <lineage>
        <taxon>Bacteria</taxon>
        <taxon>Bacillati</taxon>
        <taxon>Bacillota</taxon>
        <taxon>Clostridia</taxon>
        <taxon>Eubacteriales</taxon>
        <taxon>Clostridiaceae</taxon>
        <taxon>Clostridium</taxon>
    </lineage>
</organism>
<proteinExistence type="predicted"/>
<name>A0ABT4D6F1_9CLOT</name>
<evidence type="ECO:0000313" key="1">
    <source>
        <dbReference type="EMBL" id="MCY6957881.1"/>
    </source>
</evidence>
<protein>
    <submittedName>
        <fullName evidence="1">Uncharacterized protein</fullName>
    </submittedName>
</protein>
<comment type="caution">
    <text evidence="1">The sequence shown here is derived from an EMBL/GenBank/DDBJ whole genome shotgun (WGS) entry which is preliminary data.</text>
</comment>
<gene>
    <name evidence="1" type="ORF">OW729_04595</name>
</gene>
<reference evidence="1" key="1">
    <citation type="submission" date="2022-12" db="EMBL/GenBank/DDBJ databases">
        <title>Clostridium sp. nov., isolated from industrial wastewater.</title>
        <authorList>
            <person name="Jiayan W."/>
        </authorList>
    </citation>
    <scope>NUCLEOTIDE SEQUENCE</scope>
    <source>
        <strain evidence="1">ZC22-4</strain>
    </source>
</reference>
<dbReference type="Proteomes" id="UP001144612">
    <property type="component" value="Unassembled WGS sequence"/>
</dbReference>
<sequence length="133" mass="15274">MMLEQKLKKLERLHSLLQEEEKLLLEVDLMNQFQNNKFTSQQCIVKDELEKLRAKTSAQGSCGNLISILEALGLEASNKYHIINGDFIEIHNNRIFYVHYPYNVYGGMGSTPLTKDEITVEDAISALKSYHKI</sequence>
<dbReference type="EMBL" id="JAPQFJ010000003">
    <property type="protein sequence ID" value="MCY6957881.1"/>
    <property type="molecule type" value="Genomic_DNA"/>
</dbReference>
<keyword evidence="2" id="KW-1185">Reference proteome</keyword>